<dbReference type="PRINTS" id="PR00411">
    <property type="entry name" value="PNDRDTASEI"/>
</dbReference>
<keyword evidence="2" id="KW-0285">Flavoprotein</keyword>
<feature type="domain" description="RsdA/BaiN/AoA(So)-like insert" evidence="5">
    <location>
        <begin position="191"/>
        <end position="344"/>
    </location>
</feature>
<sequence length="406" mass="45883">MDIFDCIIIGAGPAGIFAAINISLKGHKVLILEKKSSPGRKFLISGSGQCNITNSYREVDFYLNYFEKKNFTKKIINRFSPDDLLKFFKKRGIDFITKENGKVFPASNRASDLLDVMIKELKQLDITVIYDNKVESIKEKDNIFNIVANKNYLSRSVLIATGGKSYPLTGSEGDVESICKNLDVRLNNMIPALTPLYLNNNHFRALSGISTFVKITVKNNKKEKYSFSGDLLFTHKGISGPVILRLSRYINERSELIISFSKLDQQEFEERFLKWTDKNGNRPILKLDILSHLPARLVETLLNMSEITKDTKASQVNKRQRKKLIDNICNHNIKGFKKAGFEVAMITRGGVPTEELFTKSLMHKRHKGLFFTGEVIDVDADTGGYNLQFAFSSAYVAANGVCDYLD</sequence>
<dbReference type="AlphaFoldDB" id="A0A2N5ZIG5"/>
<dbReference type="PANTHER" id="PTHR42887:SF2">
    <property type="entry name" value="OS12G0638800 PROTEIN"/>
    <property type="match status" value="1"/>
</dbReference>
<reference evidence="6 7" key="1">
    <citation type="submission" date="2017-11" db="EMBL/GenBank/DDBJ databases">
        <title>Genome-resolved metagenomics identifies genetic mobility, metabolic interactions, and unexpected diversity in perchlorate-reducing communities.</title>
        <authorList>
            <person name="Barnum T.P."/>
            <person name="Figueroa I.A."/>
            <person name="Carlstrom C.I."/>
            <person name="Lucas L.N."/>
            <person name="Engelbrektson A.L."/>
            <person name="Coates J.D."/>
        </authorList>
    </citation>
    <scope>NUCLEOTIDE SEQUENCE [LARGE SCALE GENOMIC DNA]</scope>
    <source>
        <strain evidence="6">BM706</strain>
    </source>
</reference>
<dbReference type="SUPFAM" id="SSF51905">
    <property type="entry name" value="FAD/NAD(P)-binding domain"/>
    <property type="match status" value="1"/>
</dbReference>
<accession>A0A2N5ZIG5</accession>
<protein>
    <submittedName>
        <fullName evidence="6">NAD(P)/FAD-dependent oxidoreductase</fullName>
    </submittedName>
</protein>
<dbReference type="SUPFAM" id="SSF160996">
    <property type="entry name" value="HI0933 insert domain-like"/>
    <property type="match status" value="1"/>
</dbReference>
<dbReference type="InterPro" id="IPR036188">
    <property type="entry name" value="FAD/NAD-bd_sf"/>
</dbReference>
<dbReference type="InterPro" id="IPR023166">
    <property type="entry name" value="BaiN-like_dom_sf"/>
</dbReference>
<dbReference type="EMBL" id="PKTG01000064">
    <property type="protein sequence ID" value="PLX18402.1"/>
    <property type="molecule type" value="Genomic_DNA"/>
</dbReference>
<gene>
    <name evidence="6" type="ORF">C0601_05125</name>
</gene>
<dbReference type="Gene3D" id="2.40.30.10">
    <property type="entry name" value="Translation factors"/>
    <property type="match status" value="1"/>
</dbReference>
<feature type="domain" description="RsdA/BaiN/AoA(So)-like Rossmann fold-like" evidence="4">
    <location>
        <begin position="5"/>
        <end position="399"/>
    </location>
</feature>
<dbReference type="Pfam" id="PF03486">
    <property type="entry name" value="HI0933_like"/>
    <property type="match status" value="1"/>
</dbReference>
<dbReference type="InterPro" id="IPR057661">
    <property type="entry name" value="RsdA/BaiN/AoA(So)_Rossmann"/>
</dbReference>
<dbReference type="Proteomes" id="UP000234857">
    <property type="component" value="Unassembled WGS sequence"/>
</dbReference>
<dbReference type="InterPro" id="IPR004792">
    <property type="entry name" value="BaiN-like"/>
</dbReference>
<comment type="cofactor">
    <cofactor evidence="1">
        <name>FAD</name>
        <dbReference type="ChEBI" id="CHEBI:57692"/>
    </cofactor>
</comment>
<comment type="caution">
    <text evidence="6">The sequence shown here is derived from an EMBL/GenBank/DDBJ whole genome shotgun (WGS) entry which is preliminary data.</text>
</comment>
<dbReference type="InterPro" id="IPR055178">
    <property type="entry name" value="RsdA/BaiN/AoA(So)-like_dom"/>
</dbReference>
<evidence type="ECO:0000256" key="3">
    <source>
        <dbReference type="ARBA" id="ARBA00022827"/>
    </source>
</evidence>
<evidence type="ECO:0000259" key="4">
    <source>
        <dbReference type="Pfam" id="PF03486"/>
    </source>
</evidence>
<evidence type="ECO:0000256" key="2">
    <source>
        <dbReference type="ARBA" id="ARBA00022630"/>
    </source>
</evidence>
<evidence type="ECO:0000313" key="7">
    <source>
        <dbReference type="Proteomes" id="UP000234857"/>
    </source>
</evidence>
<evidence type="ECO:0000256" key="1">
    <source>
        <dbReference type="ARBA" id="ARBA00001974"/>
    </source>
</evidence>
<organism evidence="6 7">
    <name type="scientific">Muiribacterium halophilum</name>
    <dbReference type="NCBI Taxonomy" id="2053465"/>
    <lineage>
        <taxon>Bacteria</taxon>
        <taxon>Candidatus Muiribacteriota</taxon>
        <taxon>Candidatus Muiribacteriia</taxon>
        <taxon>Candidatus Muiribacteriales</taxon>
        <taxon>Candidatus Muiribacteriaceae</taxon>
        <taxon>Candidatus Muiribacterium</taxon>
    </lineage>
</organism>
<keyword evidence="3" id="KW-0274">FAD</keyword>
<dbReference type="PRINTS" id="PR00368">
    <property type="entry name" value="FADPNR"/>
</dbReference>
<dbReference type="Gene3D" id="3.50.50.60">
    <property type="entry name" value="FAD/NAD(P)-binding domain"/>
    <property type="match status" value="1"/>
</dbReference>
<dbReference type="Gene3D" id="1.10.8.260">
    <property type="entry name" value="HI0933 insert domain-like"/>
    <property type="match status" value="1"/>
</dbReference>
<proteinExistence type="predicted"/>
<name>A0A2N5ZIG5_MUIH1</name>
<evidence type="ECO:0000313" key="6">
    <source>
        <dbReference type="EMBL" id="PLX18402.1"/>
    </source>
</evidence>
<dbReference type="NCBIfam" id="TIGR00275">
    <property type="entry name" value="aminoacetone oxidase family FAD-binding enzyme"/>
    <property type="match status" value="1"/>
</dbReference>
<evidence type="ECO:0000259" key="5">
    <source>
        <dbReference type="Pfam" id="PF22780"/>
    </source>
</evidence>
<dbReference type="Pfam" id="PF22780">
    <property type="entry name" value="HI0933_like_1st"/>
    <property type="match status" value="1"/>
</dbReference>
<dbReference type="PANTHER" id="PTHR42887">
    <property type="entry name" value="OS12G0638800 PROTEIN"/>
    <property type="match status" value="1"/>
</dbReference>